<evidence type="ECO:0000256" key="4">
    <source>
        <dbReference type="ARBA" id="ARBA00022723"/>
    </source>
</evidence>
<keyword evidence="3" id="KW-0949">S-adenosyl-L-methionine</keyword>
<dbReference type="CDD" id="cd01335">
    <property type="entry name" value="Radical_SAM"/>
    <property type="match status" value="1"/>
</dbReference>
<keyword evidence="4" id="KW-0479">Metal-binding</keyword>
<dbReference type="InterPro" id="IPR034391">
    <property type="entry name" value="AdoMet-like_SPASM_containing"/>
</dbReference>
<dbReference type="Pfam" id="PF04055">
    <property type="entry name" value="Radical_SAM"/>
    <property type="match status" value="1"/>
</dbReference>
<dbReference type="InterPro" id="IPR007197">
    <property type="entry name" value="rSAM"/>
</dbReference>
<name>A0A178MM65_9PROT</name>
<dbReference type="InterPro" id="IPR023885">
    <property type="entry name" value="4Fe4S-binding_SPASM_dom"/>
</dbReference>
<evidence type="ECO:0000313" key="8">
    <source>
        <dbReference type="EMBL" id="OAN49842.1"/>
    </source>
</evidence>
<accession>A0A178MM65</accession>
<keyword evidence="6" id="KW-0411">Iron-sulfur</keyword>
<comment type="caution">
    <text evidence="8">The sequence shown here is derived from an EMBL/GenBank/DDBJ whole genome shotgun (WGS) entry which is preliminary data.</text>
</comment>
<evidence type="ECO:0000256" key="5">
    <source>
        <dbReference type="ARBA" id="ARBA00023004"/>
    </source>
</evidence>
<dbReference type="GO" id="GO:0051536">
    <property type="term" value="F:iron-sulfur cluster binding"/>
    <property type="evidence" value="ECO:0007669"/>
    <property type="project" value="UniProtKB-KW"/>
</dbReference>
<keyword evidence="2" id="KW-0004">4Fe-4S</keyword>
<dbReference type="AlphaFoldDB" id="A0A178MM65"/>
<keyword evidence="9" id="KW-1185">Reference proteome</keyword>
<dbReference type="InterPro" id="IPR058240">
    <property type="entry name" value="rSAM_sf"/>
</dbReference>
<reference evidence="8 9" key="1">
    <citation type="submission" date="2016-04" db="EMBL/GenBank/DDBJ databases">
        <title>Draft genome sequence of freshwater magnetotactic bacteria Magnetospirillum marisnigri SP-1 and Magnetospirillum moscoviense BB-1.</title>
        <authorList>
            <person name="Koziaeva V."/>
            <person name="Dziuba M.V."/>
            <person name="Ivanov T.M."/>
            <person name="Kuznetsov B."/>
            <person name="Grouzdev D.S."/>
        </authorList>
    </citation>
    <scope>NUCLEOTIDE SEQUENCE [LARGE SCALE GENOMIC DNA]</scope>
    <source>
        <strain evidence="8 9">BB-1</strain>
    </source>
</reference>
<evidence type="ECO:0000256" key="3">
    <source>
        <dbReference type="ARBA" id="ARBA00022691"/>
    </source>
</evidence>
<feature type="domain" description="Radical SAM core" evidence="7">
    <location>
        <begin position="21"/>
        <end position="242"/>
    </location>
</feature>
<keyword evidence="5" id="KW-0408">Iron</keyword>
<dbReference type="STRING" id="1437059.A6A05_13045"/>
<comment type="cofactor">
    <cofactor evidence="1">
        <name>[4Fe-4S] cluster</name>
        <dbReference type="ChEBI" id="CHEBI:49883"/>
    </cofactor>
</comment>
<dbReference type="SFLD" id="SFLDG01387">
    <property type="entry name" value="BtrN-like_SPASM_domain_contain"/>
    <property type="match status" value="1"/>
</dbReference>
<evidence type="ECO:0000256" key="6">
    <source>
        <dbReference type="ARBA" id="ARBA00023014"/>
    </source>
</evidence>
<dbReference type="InterPro" id="IPR050377">
    <property type="entry name" value="Radical_SAM_PqqE_MftC-like"/>
</dbReference>
<dbReference type="SFLD" id="SFLDS00029">
    <property type="entry name" value="Radical_SAM"/>
    <property type="match status" value="1"/>
</dbReference>
<dbReference type="Proteomes" id="UP000078543">
    <property type="component" value="Unassembled WGS sequence"/>
</dbReference>
<dbReference type="EMBL" id="LWQU01000143">
    <property type="protein sequence ID" value="OAN49842.1"/>
    <property type="molecule type" value="Genomic_DNA"/>
</dbReference>
<protein>
    <recommendedName>
        <fullName evidence="7">Radical SAM core domain-containing protein</fullName>
    </recommendedName>
</protein>
<dbReference type="PANTHER" id="PTHR11228:SF7">
    <property type="entry name" value="PQQA PEPTIDE CYCLASE"/>
    <property type="match status" value="1"/>
</dbReference>
<dbReference type="Gene3D" id="3.20.20.70">
    <property type="entry name" value="Aldolase class I"/>
    <property type="match status" value="1"/>
</dbReference>
<proteinExistence type="predicted"/>
<sequence length="316" mass="35416">MITERIDAITRIPPAYRTATPPCPPSVKIELTARCDLACFFCATSQRLRDKRDMDWDFLVRLMREMREAGVQELGMFYLGESMLYPRLAEAIAVAKHDLGYPYVFLTTNGRLATPEKLKSLFEAGLNSLKFSFNWADADQAKEITRVDCFDTVVANIQASRCVRDEVAARTGHSCGLYASSIQYDGEQRERMAAAVDKIAPFVDQHYWLPLYGQAGLTTGERGTMPVAGNVGRAEAMRDPLPCWALFTEGHVTWDGHLSACCFDHDGRFNMGDLTKTPFLEAWNSQKFQDLRAANLAKDVAGTVCDDCIAYRRHEG</sequence>
<evidence type="ECO:0000259" key="7">
    <source>
        <dbReference type="PROSITE" id="PS51918"/>
    </source>
</evidence>
<evidence type="ECO:0000256" key="2">
    <source>
        <dbReference type="ARBA" id="ARBA00022485"/>
    </source>
</evidence>
<dbReference type="RefSeq" id="WP_068501179.1">
    <property type="nucleotide sequence ID" value="NZ_LWQU01000143.1"/>
</dbReference>
<dbReference type="PROSITE" id="PS51918">
    <property type="entry name" value="RADICAL_SAM"/>
    <property type="match status" value="1"/>
</dbReference>
<dbReference type="PANTHER" id="PTHR11228">
    <property type="entry name" value="RADICAL SAM DOMAIN PROTEIN"/>
    <property type="match status" value="1"/>
</dbReference>
<evidence type="ECO:0000313" key="9">
    <source>
        <dbReference type="Proteomes" id="UP000078543"/>
    </source>
</evidence>
<dbReference type="GO" id="GO:0046872">
    <property type="term" value="F:metal ion binding"/>
    <property type="evidence" value="ECO:0007669"/>
    <property type="project" value="UniProtKB-KW"/>
</dbReference>
<dbReference type="GO" id="GO:0003824">
    <property type="term" value="F:catalytic activity"/>
    <property type="evidence" value="ECO:0007669"/>
    <property type="project" value="InterPro"/>
</dbReference>
<gene>
    <name evidence="8" type="ORF">A6A05_13045</name>
</gene>
<dbReference type="InterPro" id="IPR013785">
    <property type="entry name" value="Aldolase_TIM"/>
</dbReference>
<dbReference type="SUPFAM" id="SSF102114">
    <property type="entry name" value="Radical SAM enzymes"/>
    <property type="match status" value="1"/>
</dbReference>
<evidence type="ECO:0000256" key="1">
    <source>
        <dbReference type="ARBA" id="ARBA00001966"/>
    </source>
</evidence>
<organism evidence="8 9">
    <name type="scientific">Magnetospirillum moscoviense</name>
    <dbReference type="NCBI Taxonomy" id="1437059"/>
    <lineage>
        <taxon>Bacteria</taxon>
        <taxon>Pseudomonadati</taxon>
        <taxon>Pseudomonadota</taxon>
        <taxon>Alphaproteobacteria</taxon>
        <taxon>Rhodospirillales</taxon>
        <taxon>Rhodospirillaceae</taxon>
        <taxon>Magnetospirillum</taxon>
    </lineage>
</organism>
<dbReference type="SFLD" id="SFLDG01067">
    <property type="entry name" value="SPASM/twitch_domain_containing"/>
    <property type="match status" value="1"/>
</dbReference>
<dbReference type="Pfam" id="PF13186">
    <property type="entry name" value="SPASM"/>
    <property type="match status" value="1"/>
</dbReference>